<evidence type="ECO:0000256" key="2">
    <source>
        <dbReference type="ARBA" id="ARBA00023125"/>
    </source>
</evidence>
<evidence type="ECO:0000256" key="3">
    <source>
        <dbReference type="ARBA" id="ARBA00023163"/>
    </source>
</evidence>
<evidence type="ECO:0000313" key="5">
    <source>
        <dbReference type="EMBL" id="MEU0708237.1"/>
    </source>
</evidence>
<evidence type="ECO:0000313" key="6">
    <source>
        <dbReference type="Proteomes" id="UP001550378"/>
    </source>
</evidence>
<dbReference type="RefSeq" id="WP_359655867.1">
    <property type="nucleotide sequence ID" value="NZ_JBEXZO010000011.1"/>
</dbReference>
<keyword evidence="2" id="KW-0238">DNA-binding</keyword>
<dbReference type="Pfam" id="PF14525">
    <property type="entry name" value="AraC_binding_2"/>
    <property type="match status" value="1"/>
</dbReference>
<evidence type="ECO:0000259" key="4">
    <source>
        <dbReference type="PROSITE" id="PS01124"/>
    </source>
</evidence>
<dbReference type="SMART" id="SM00342">
    <property type="entry name" value="HTH_ARAC"/>
    <property type="match status" value="1"/>
</dbReference>
<dbReference type="Gene3D" id="1.10.10.60">
    <property type="entry name" value="Homeodomain-like"/>
    <property type="match status" value="1"/>
</dbReference>
<sequence>MLPERCFRSEELPPGDRFDCFAALMAETHAPMEMESEYATEFQVNQRVISLGETAVYPLECQPLVFRRTAKLIRKADPEAYHLSFIQRGEGHVTLGKETRTHGAYGLHTSDTSRVWEIRAGREPLRFIGVEIPKALLPLPTRDADRVIGRNLSAREGTGALLAQFLTRMVADSRTYRPSEAPRLGTVLTDLVAALFAGALDTERSLPYETHRRTLTLRIRSFIRENADDPRLDVPSIAAAHHISVSYLHRLFQQEGDGTTVGRVLLRQRLEHARRDLLDPAHRGVPVHVIAARRGFSHAAAFSRAFRDAYDTTPTAYRRTATATTAATGVG</sequence>
<evidence type="ECO:0000256" key="1">
    <source>
        <dbReference type="ARBA" id="ARBA00023015"/>
    </source>
</evidence>
<keyword evidence="6" id="KW-1185">Reference proteome</keyword>
<dbReference type="PROSITE" id="PS01124">
    <property type="entry name" value="HTH_ARAC_FAMILY_2"/>
    <property type="match status" value="1"/>
</dbReference>
<dbReference type="InterPro" id="IPR018060">
    <property type="entry name" value="HTH_AraC"/>
</dbReference>
<dbReference type="InterPro" id="IPR018062">
    <property type="entry name" value="HTH_AraC-typ_CS"/>
</dbReference>
<protein>
    <submittedName>
        <fullName evidence="5">AraC family transcriptional regulator</fullName>
    </submittedName>
</protein>
<keyword evidence="3" id="KW-0804">Transcription</keyword>
<dbReference type="PANTHER" id="PTHR46796">
    <property type="entry name" value="HTH-TYPE TRANSCRIPTIONAL ACTIVATOR RHAS-RELATED"/>
    <property type="match status" value="1"/>
</dbReference>
<dbReference type="EMBL" id="JBEXZR010000009">
    <property type="protein sequence ID" value="MEU0708237.1"/>
    <property type="molecule type" value="Genomic_DNA"/>
</dbReference>
<organism evidence="5 6">
    <name type="scientific">Streptomyces lavendulocolor</name>
    <dbReference type="NCBI Taxonomy" id="67316"/>
    <lineage>
        <taxon>Bacteria</taxon>
        <taxon>Bacillati</taxon>
        <taxon>Actinomycetota</taxon>
        <taxon>Actinomycetes</taxon>
        <taxon>Kitasatosporales</taxon>
        <taxon>Streptomycetaceae</taxon>
        <taxon>Streptomyces</taxon>
    </lineage>
</organism>
<comment type="caution">
    <text evidence="5">The sequence shown here is derived from an EMBL/GenBank/DDBJ whole genome shotgun (WGS) entry which is preliminary data.</text>
</comment>
<dbReference type="InterPro" id="IPR009057">
    <property type="entry name" value="Homeodomain-like_sf"/>
</dbReference>
<name>A0ABV2W3X4_9ACTN</name>
<gene>
    <name evidence="5" type="ORF">ABZ508_12860</name>
</gene>
<accession>A0ABV2W3X4</accession>
<dbReference type="InterPro" id="IPR050204">
    <property type="entry name" value="AraC_XylS_family_regulators"/>
</dbReference>
<reference evidence="5 6" key="1">
    <citation type="submission" date="2024-06" db="EMBL/GenBank/DDBJ databases">
        <title>The Natural Products Discovery Center: Release of the First 8490 Sequenced Strains for Exploring Actinobacteria Biosynthetic Diversity.</title>
        <authorList>
            <person name="Kalkreuter E."/>
            <person name="Kautsar S.A."/>
            <person name="Yang D."/>
            <person name="Bader C.D."/>
            <person name="Teijaro C.N."/>
            <person name="Fluegel L."/>
            <person name="Davis C.M."/>
            <person name="Simpson J.R."/>
            <person name="Lauterbach L."/>
            <person name="Steele A.D."/>
            <person name="Gui C."/>
            <person name="Meng S."/>
            <person name="Li G."/>
            <person name="Viehrig K."/>
            <person name="Ye F."/>
            <person name="Su P."/>
            <person name="Kiefer A.F."/>
            <person name="Nichols A."/>
            <person name="Cepeda A.J."/>
            <person name="Yan W."/>
            <person name="Fan B."/>
            <person name="Jiang Y."/>
            <person name="Adhikari A."/>
            <person name="Zheng C.-J."/>
            <person name="Schuster L."/>
            <person name="Cowan T.M."/>
            <person name="Smanski M.J."/>
            <person name="Chevrette M.G."/>
            <person name="De Carvalho L.P.S."/>
            <person name="Shen B."/>
        </authorList>
    </citation>
    <scope>NUCLEOTIDE SEQUENCE [LARGE SCALE GENOMIC DNA]</scope>
    <source>
        <strain evidence="5 6">NPDC006337</strain>
    </source>
</reference>
<feature type="domain" description="HTH araC/xylS-type" evidence="4">
    <location>
        <begin position="217"/>
        <end position="320"/>
    </location>
</feature>
<proteinExistence type="predicted"/>
<dbReference type="InterPro" id="IPR035418">
    <property type="entry name" value="AraC-bd_2"/>
</dbReference>
<dbReference type="PANTHER" id="PTHR46796:SF6">
    <property type="entry name" value="ARAC SUBFAMILY"/>
    <property type="match status" value="1"/>
</dbReference>
<dbReference type="Pfam" id="PF12833">
    <property type="entry name" value="HTH_18"/>
    <property type="match status" value="1"/>
</dbReference>
<keyword evidence="1" id="KW-0805">Transcription regulation</keyword>
<dbReference type="Proteomes" id="UP001550378">
    <property type="component" value="Unassembled WGS sequence"/>
</dbReference>
<dbReference type="PROSITE" id="PS00041">
    <property type="entry name" value="HTH_ARAC_FAMILY_1"/>
    <property type="match status" value="1"/>
</dbReference>
<dbReference type="SUPFAM" id="SSF46689">
    <property type="entry name" value="Homeodomain-like"/>
    <property type="match status" value="1"/>
</dbReference>